<protein>
    <submittedName>
        <fullName evidence="1">Uncharacterized protein</fullName>
    </submittedName>
</protein>
<gene>
    <name evidence="1" type="ORF">Y1Q_0017900</name>
</gene>
<organism evidence="1 2">
    <name type="scientific">Alligator mississippiensis</name>
    <name type="common">American alligator</name>
    <dbReference type="NCBI Taxonomy" id="8496"/>
    <lineage>
        <taxon>Eukaryota</taxon>
        <taxon>Metazoa</taxon>
        <taxon>Chordata</taxon>
        <taxon>Craniata</taxon>
        <taxon>Vertebrata</taxon>
        <taxon>Euteleostomi</taxon>
        <taxon>Archelosauria</taxon>
        <taxon>Archosauria</taxon>
        <taxon>Crocodylia</taxon>
        <taxon>Alligatoridae</taxon>
        <taxon>Alligatorinae</taxon>
        <taxon>Alligator</taxon>
    </lineage>
</organism>
<dbReference type="AlphaFoldDB" id="A0A151MXR0"/>
<keyword evidence="2" id="KW-1185">Reference proteome</keyword>
<evidence type="ECO:0000313" key="2">
    <source>
        <dbReference type="Proteomes" id="UP000050525"/>
    </source>
</evidence>
<evidence type="ECO:0000313" key="1">
    <source>
        <dbReference type="EMBL" id="KYO29245.1"/>
    </source>
</evidence>
<dbReference type="Proteomes" id="UP000050525">
    <property type="component" value="Unassembled WGS sequence"/>
</dbReference>
<sequence>MTVKVFAVQPKGQVFKGSREITSKSAETCSAQMLPSDEYTHLPLALERAEKNCKGVKYIFQKDIRS</sequence>
<reference evidence="1 2" key="1">
    <citation type="journal article" date="2012" name="Genome Biol.">
        <title>Sequencing three crocodilian genomes to illuminate the evolution of archosaurs and amniotes.</title>
        <authorList>
            <person name="St John J.A."/>
            <person name="Braun E.L."/>
            <person name="Isberg S.R."/>
            <person name="Miles L.G."/>
            <person name="Chong A.Y."/>
            <person name="Gongora J."/>
            <person name="Dalzell P."/>
            <person name="Moran C."/>
            <person name="Bed'hom B."/>
            <person name="Abzhanov A."/>
            <person name="Burgess S.C."/>
            <person name="Cooksey A.M."/>
            <person name="Castoe T.A."/>
            <person name="Crawford N.G."/>
            <person name="Densmore L.D."/>
            <person name="Drew J.C."/>
            <person name="Edwards S.V."/>
            <person name="Faircloth B.C."/>
            <person name="Fujita M.K."/>
            <person name="Greenwold M.J."/>
            <person name="Hoffmann F.G."/>
            <person name="Howard J.M."/>
            <person name="Iguchi T."/>
            <person name="Janes D.E."/>
            <person name="Khan S.Y."/>
            <person name="Kohno S."/>
            <person name="de Koning A.J."/>
            <person name="Lance S.L."/>
            <person name="McCarthy F.M."/>
            <person name="McCormack J.E."/>
            <person name="Merchant M.E."/>
            <person name="Peterson D.G."/>
            <person name="Pollock D.D."/>
            <person name="Pourmand N."/>
            <person name="Raney B.J."/>
            <person name="Roessler K.A."/>
            <person name="Sanford J.R."/>
            <person name="Sawyer R.H."/>
            <person name="Schmidt C.J."/>
            <person name="Triplett E.W."/>
            <person name="Tuberville T.D."/>
            <person name="Venegas-Anaya M."/>
            <person name="Howard J.T."/>
            <person name="Jarvis E.D."/>
            <person name="Guillette L.J.Jr."/>
            <person name="Glenn T.C."/>
            <person name="Green R.E."/>
            <person name="Ray D.A."/>
        </authorList>
    </citation>
    <scope>NUCLEOTIDE SEQUENCE [LARGE SCALE GENOMIC DNA]</scope>
    <source>
        <strain evidence="1">KSC_2009_1</strain>
    </source>
</reference>
<proteinExistence type="predicted"/>
<name>A0A151MXR0_ALLMI</name>
<dbReference type="EMBL" id="AKHW03004704">
    <property type="protein sequence ID" value="KYO29245.1"/>
    <property type="molecule type" value="Genomic_DNA"/>
</dbReference>
<accession>A0A151MXR0</accession>
<comment type="caution">
    <text evidence="1">The sequence shown here is derived from an EMBL/GenBank/DDBJ whole genome shotgun (WGS) entry which is preliminary data.</text>
</comment>